<dbReference type="EMBL" id="DWWV01000150">
    <property type="protein sequence ID" value="HJC11401.1"/>
    <property type="molecule type" value="Genomic_DNA"/>
</dbReference>
<evidence type="ECO:0000313" key="3">
    <source>
        <dbReference type="EMBL" id="HJC11401.1"/>
    </source>
</evidence>
<name>A0A9D2SLF8_9FIRM</name>
<dbReference type="AlphaFoldDB" id="A0A9D2SLF8"/>
<dbReference type="InterPro" id="IPR050300">
    <property type="entry name" value="GDXG_lipolytic_enzyme"/>
</dbReference>
<dbReference type="PANTHER" id="PTHR48081">
    <property type="entry name" value="AB HYDROLASE SUPERFAMILY PROTEIN C4A8.06C"/>
    <property type="match status" value="1"/>
</dbReference>
<accession>A0A9D2SLF8</accession>
<keyword evidence="1 3" id="KW-0378">Hydrolase</keyword>
<reference evidence="3" key="1">
    <citation type="journal article" date="2021" name="PeerJ">
        <title>Extensive microbial diversity within the chicken gut microbiome revealed by metagenomics and culture.</title>
        <authorList>
            <person name="Gilroy R."/>
            <person name="Ravi A."/>
            <person name="Getino M."/>
            <person name="Pursley I."/>
            <person name="Horton D.L."/>
            <person name="Alikhan N.F."/>
            <person name="Baker D."/>
            <person name="Gharbi K."/>
            <person name="Hall N."/>
            <person name="Watson M."/>
            <person name="Adriaenssens E.M."/>
            <person name="Foster-Nyarko E."/>
            <person name="Jarju S."/>
            <person name="Secka A."/>
            <person name="Antonio M."/>
            <person name="Oren A."/>
            <person name="Chaudhuri R.R."/>
            <person name="La Ragione R."/>
            <person name="Hildebrand F."/>
            <person name="Pallen M.J."/>
        </authorList>
    </citation>
    <scope>NUCLEOTIDE SEQUENCE</scope>
    <source>
        <strain evidence="3">ChiSxjej6B18-287</strain>
    </source>
</reference>
<feature type="domain" description="BD-FAE-like" evidence="2">
    <location>
        <begin position="33"/>
        <end position="219"/>
    </location>
</feature>
<dbReference type="SUPFAM" id="SSF53474">
    <property type="entry name" value="alpha/beta-Hydrolases"/>
    <property type="match status" value="1"/>
</dbReference>
<gene>
    <name evidence="3" type="ORF">H9935_11455</name>
</gene>
<dbReference type="InterPro" id="IPR029058">
    <property type="entry name" value="AB_hydrolase_fold"/>
</dbReference>
<evidence type="ECO:0000313" key="4">
    <source>
        <dbReference type="Proteomes" id="UP000823893"/>
    </source>
</evidence>
<evidence type="ECO:0000259" key="2">
    <source>
        <dbReference type="Pfam" id="PF20434"/>
    </source>
</evidence>
<sequence>MICERISIQTENSEKDTHLETYILEDFLDEGPRWKRPLVLICPGGAYARTSNREAEPVALQLNALGYHAAVLRYSCAPAVYPAALHETALSVKYLRDQAEAWHIDPDRILIMGFSAGGHLAASYGVFWQEEHMAEAAGCSSEYLRPQGLILCYPVISSDEKIAHTESIRNLLGDSYETLKEKMSLENQVTDQVPKTFLWHTFQDETVPFWNSFRFVQALGEKKIPVEYHLYPEGIHGLSLATESVAREDKSTVEEGCQSWMPLLKSWLMRNFGLS</sequence>
<dbReference type="Pfam" id="PF20434">
    <property type="entry name" value="BD-FAE"/>
    <property type="match status" value="1"/>
</dbReference>
<reference evidence="3" key="2">
    <citation type="submission" date="2021-04" db="EMBL/GenBank/DDBJ databases">
        <authorList>
            <person name="Gilroy R."/>
        </authorList>
    </citation>
    <scope>NUCLEOTIDE SEQUENCE</scope>
    <source>
        <strain evidence="3">ChiSxjej6B18-287</strain>
    </source>
</reference>
<dbReference type="Proteomes" id="UP000823893">
    <property type="component" value="Unassembled WGS sequence"/>
</dbReference>
<dbReference type="PANTHER" id="PTHR48081:SF6">
    <property type="entry name" value="PEPTIDASE S9 PROLYL OLIGOPEPTIDASE CATALYTIC DOMAIN-CONTAINING PROTEIN"/>
    <property type="match status" value="1"/>
</dbReference>
<dbReference type="GO" id="GO:0016787">
    <property type="term" value="F:hydrolase activity"/>
    <property type="evidence" value="ECO:0007669"/>
    <property type="project" value="UniProtKB-KW"/>
</dbReference>
<proteinExistence type="predicted"/>
<evidence type="ECO:0000256" key="1">
    <source>
        <dbReference type="ARBA" id="ARBA00022801"/>
    </source>
</evidence>
<dbReference type="InterPro" id="IPR049492">
    <property type="entry name" value="BD-FAE-like_dom"/>
</dbReference>
<comment type="caution">
    <text evidence="3">The sequence shown here is derived from an EMBL/GenBank/DDBJ whole genome shotgun (WGS) entry which is preliminary data.</text>
</comment>
<organism evidence="3 4">
    <name type="scientific">Candidatus Blautia merdigallinarum</name>
    <dbReference type="NCBI Taxonomy" id="2838495"/>
    <lineage>
        <taxon>Bacteria</taxon>
        <taxon>Bacillati</taxon>
        <taxon>Bacillota</taxon>
        <taxon>Clostridia</taxon>
        <taxon>Lachnospirales</taxon>
        <taxon>Lachnospiraceae</taxon>
        <taxon>Blautia</taxon>
    </lineage>
</organism>
<protein>
    <submittedName>
        <fullName evidence="3">Alpha/beta hydrolase</fullName>
    </submittedName>
</protein>
<dbReference type="Gene3D" id="3.40.50.1820">
    <property type="entry name" value="alpha/beta hydrolase"/>
    <property type="match status" value="1"/>
</dbReference>